<keyword evidence="3" id="KW-0813">Transport</keyword>
<keyword evidence="5" id="KW-0812">Transmembrane</keyword>
<evidence type="ECO:0000256" key="5">
    <source>
        <dbReference type="ARBA" id="ARBA00022692"/>
    </source>
</evidence>
<comment type="similarity">
    <text evidence="2">Belongs to the outer membrane factor (OMF) (TC 1.B.17) family.</text>
</comment>
<organism evidence="9 10">
    <name type="scientific">Ornithobacterium rhinotracheale</name>
    <dbReference type="NCBI Taxonomy" id="28251"/>
    <lineage>
        <taxon>Bacteria</taxon>
        <taxon>Pseudomonadati</taxon>
        <taxon>Bacteroidota</taxon>
        <taxon>Flavobacteriia</taxon>
        <taxon>Flavobacteriales</taxon>
        <taxon>Weeksellaceae</taxon>
        <taxon>Ornithobacterium</taxon>
    </lineage>
</organism>
<dbReference type="Pfam" id="PF02321">
    <property type="entry name" value="OEP"/>
    <property type="match status" value="2"/>
</dbReference>
<evidence type="ECO:0000313" key="9">
    <source>
        <dbReference type="EMBL" id="QAR30513.1"/>
    </source>
</evidence>
<accession>A0A410JQT2</accession>
<dbReference type="InterPro" id="IPR003423">
    <property type="entry name" value="OMP_efflux"/>
</dbReference>
<protein>
    <submittedName>
        <fullName evidence="9">TolC family protein</fullName>
    </submittedName>
</protein>
<evidence type="ECO:0000256" key="7">
    <source>
        <dbReference type="ARBA" id="ARBA00023237"/>
    </source>
</evidence>
<dbReference type="GO" id="GO:0009279">
    <property type="term" value="C:cell outer membrane"/>
    <property type="evidence" value="ECO:0007669"/>
    <property type="project" value="UniProtKB-SubCell"/>
</dbReference>
<keyword evidence="6" id="KW-0472">Membrane</keyword>
<evidence type="ECO:0000256" key="1">
    <source>
        <dbReference type="ARBA" id="ARBA00004442"/>
    </source>
</evidence>
<evidence type="ECO:0000256" key="8">
    <source>
        <dbReference type="SAM" id="Coils"/>
    </source>
</evidence>
<gene>
    <name evidence="9" type="ORF">EQP59_03655</name>
</gene>
<comment type="subcellular location">
    <subcellularLocation>
        <location evidence="1">Cell outer membrane</location>
    </subcellularLocation>
</comment>
<evidence type="ECO:0000256" key="4">
    <source>
        <dbReference type="ARBA" id="ARBA00022452"/>
    </source>
</evidence>
<dbReference type="GO" id="GO:0015562">
    <property type="term" value="F:efflux transmembrane transporter activity"/>
    <property type="evidence" value="ECO:0007669"/>
    <property type="project" value="InterPro"/>
</dbReference>
<keyword evidence="7" id="KW-0998">Cell outer membrane</keyword>
<evidence type="ECO:0000256" key="3">
    <source>
        <dbReference type="ARBA" id="ARBA00022448"/>
    </source>
</evidence>
<evidence type="ECO:0000313" key="10">
    <source>
        <dbReference type="Proteomes" id="UP000287701"/>
    </source>
</evidence>
<keyword evidence="4" id="KW-1134">Transmembrane beta strand</keyword>
<dbReference type="EMBL" id="CP035107">
    <property type="protein sequence ID" value="QAR30513.1"/>
    <property type="molecule type" value="Genomic_DNA"/>
</dbReference>
<dbReference type="GO" id="GO:0015288">
    <property type="term" value="F:porin activity"/>
    <property type="evidence" value="ECO:0007669"/>
    <property type="project" value="TreeGrafter"/>
</dbReference>
<sequence length="449" mass="51104">MKKTFFFVFGGLFSLGLAQNQQWSLEQMIAYAKQHNLNLQQNRINTQLINNRVTAAYRQKLPTVSASIGNGLIAGVQGVPITNSNQQYVGKTNGFQLYQNSLSVSANMLLYNHGKLKLNEEKAKLDAQAAQEDLKALENQLTLQILNQYLNVLLQKELVLNFQQKLKLSENQLEQIQKLFNGGAIPLSNVYESKTQLARSKQNVATAEVNVQEALFNLAQLLQLKDTKSFDVLTLNLSENPQQLIDNIDQVIAYAYQNQPRIKNAEIKAQSSLKDIELAKTEFWPSLSASYGIGTNYRAYLNKGIDSDRLFDQWWNNHTHNFGLNLNIPIFNKNLTKLNVENAELQAQIAEKDIEIKKQQLKEEIQKAYFNTSSNYQKFIAVQEAVKSAEISMDFAQKSLEAGKITLYDFNQAAERLFSAKSELLQAKYNYIFSLKVLDFYLDKPITFN</sequence>
<dbReference type="SUPFAM" id="SSF56954">
    <property type="entry name" value="Outer membrane efflux proteins (OEP)"/>
    <property type="match status" value="1"/>
</dbReference>
<evidence type="ECO:0000256" key="2">
    <source>
        <dbReference type="ARBA" id="ARBA00007613"/>
    </source>
</evidence>
<feature type="coiled-coil region" evidence="8">
    <location>
        <begin position="120"/>
        <end position="179"/>
    </location>
</feature>
<name>A0A410JQT2_ORNRH</name>
<feature type="coiled-coil region" evidence="8">
    <location>
        <begin position="333"/>
        <end position="367"/>
    </location>
</feature>
<dbReference type="Proteomes" id="UP000287701">
    <property type="component" value="Chromosome"/>
</dbReference>
<dbReference type="OrthoDB" id="9811587at2"/>
<dbReference type="InterPro" id="IPR051906">
    <property type="entry name" value="TolC-like"/>
</dbReference>
<reference evidence="9 10" key="1">
    <citation type="submission" date="2019-01" db="EMBL/GenBank/DDBJ databases">
        <title>Whole Genome of Ornithobacterium rhinotracheale FARPER-174b.</title>
        <authorList>
            <person name="Tataje-Lavanda L.A."/>
            <person name="Montalvan A."/>
            <person name="Montesinos R."/>
            <person name="Zimic M."/>
            <person name="Fernandez-Sanchez M."/>
            <person name="Fernandez-Diaz M."/>
        </authorList>
    </citation>
    <scope>NUCLEOTIDE SEQUENCE [LARGE SCALE GENOMIC DNA]</scope>
    <source>
        <strain evidence="9 10">FARPER-174b</strain>
    </source>
</reference>
<dbReference type="GO" id="GO:1990281">
    <property type="term" value="C:efflux pump complex"/>
    <property type="evidence" value="ECO:0007669"/>
    <property type="project" value="TreeGrafter"/>
</dbReference>
<dbReference type="PANTHER" id="PTHR30026:SF20">
    <property type="entry name" value="OUTER MEMBRANE PROTEIN TOLC"/>
    <property type="match status" value="1"/>
</dbReference>
<dbReference type="PANTHER" id="PTHR30026">
    <property type="entry name" value="OUTER MEMBRANE PROTEIN TOLC"/>
    <property type="match status" value="1"/>
</dbReference>
<keyword evidence="8" id="KW-0175">Coiled coil</keyword>
<dbReference type="AlphaFoldDB" id="A0A410JQT2"/>
<dbReference type="RefSeq" id="WP_128501001.1">
    <property type="nucleotide sequence ID" value="NZ_CP035107.1"/>
</dbReference>
<dbReference type="Gene3D" id="1.20.1600.10">
    <property type="entry name" value="Outer membrane efflux proteins (OEP)"/>
    <property type="match status" value="1"/>
</dbReference>
<proteinExistence type="inferred from homology"/>
<evidence type="ECO:0000256" key="6">
    <source>
        <dbReference type="ARBA" id="ARBA00023136"/>
    </source>
</evidence>